<protein>
    <submittedName>
        <fullName evidence="2">Uncharacterized protein</fullName>
    </submittedName>
</protein>
<reference evidence="3" key="1">
    <citation type="journal article" date="2019" name="Int. J. Syst. Evol. Microbiol.">
        <title>The Global Catalogue of Microorganisms (GCM) 10K type strain sequencing project: providing services to taxonomists for standard genome sequencing and annotation.</title>
        <authorList>
            <consortium name="The Broad Institute Genomics Platform"/>
            <consortium name="The Broad Institute Genome Sequencing Center for Infectious Disease"/>
            <person name="Wu L."/>
            <person name="Ma J."/>
        </authorList>
    </citation>
    <scope>NUCLEOTIDE SEQUENCE [LARGE SCALE GENOMIC DNA]</scope>
    <source>
        <strain evidence="3">CGMCC 1.15053</strain>
    </source>
</reference>
<evidence type="ECO:0000313" key="2">
    <source>
        <dbReference type="EMBL" id="MFC5849151.1"/>
    </source>
</evidence>
<proteinExistence type="predicted"/>
<comment type="caution">
    <text evidence="2">The sequence shown here is derived from an EMBL/GenBank/DDBJ whole genome shotgun (WGS) entry which is preliminary data.</text>
</comment>
<organism evidence="2 3">
    <name type="scientific">Deinococcus petrolearius</name>
    <dbReference type="NCBI Taxonomy" id="1751295"/>
    <lineage>
        <taxon>Bacteria</taxon>
        <taxon>Thermotogati</taxon>
        <taxon>Deinococcota</taxon>
        <taxon>Deinococci</taxon>
        <taxon>Deinococcales</taxon>
        <taxon>Deinococcaceae</taxon>
        <taxon>Deinococcus</taxon>
    </lineage>
</organism>
<sequence length="231" mass="25687">MTKRYTLPMRLMRARQALQTDEVLTAPQLQRHYALTEENIAEHFPCRPTTFRPLGNSSKMETTTFCMLDHQALLWAPSWKLSHQASTAELRHLLDLPVTAWHLEGGERDTQRPDALATLQGYQLAIEHDAGYAPARTREKIHAFEMYDYTVWGTLSRARKSHLEARYSDKILFVHTNITSPELPATSLDLTQTILAQLGSRPVAGAPVSAARSGTAPPGPPAGSSSRSQSS</sequence>
<keyword evidence="3" id="KW-1185">Reference proteome</keyword>
<dbReference type="EMBL" id="JBHSOH010000015">
    <property type="protein sequence ID" value="MFC5849151.1"/>
    <property type="molecule type" value="Genomic_DNA"/>
</dbReference>
<gene>
    <name evidence="2" type="ORF">ACFPQ6_12615</name>
</gene>
<feature type="compositionally biased region" description="Low complexity" evidence="1">
    <location>
        <begin position="209"/>
        <end position="231"/>
    </location>
</feature>
<evidence type="ECO:0000256" key="1">
    <source>
        <dbReference type="SAM" id="MobiDB-lite"/>
    </source>
</evidence>
<dbReference type="RefSeq" id="WP_380049925.1">
    <property type="nucleotide sequence ID" value="NZ_JBHSOH010000015.1"/>
</dbReference>
<feature type="region of interest" description="Disordered" evidence="1">
    <location>
        <begin position="205"/>
        <end position="231"/>
    </location>
</feature>
<dbReference type="Proteomes" id="UP001595979">
    <property type="component" value="Unassembled WGS sequence"/>
</dbReference>
<name>A0ABW1DKI1_9DEIO</name>
<accession>A0ABW1DKI1</accession>
<evidence type="ECO:0000313" key="3">
    <source>
        <dbReference type="Proteomes" id="UP001595979"/>
    </source>
</evidence>